<reference evidence="3" key="1">
    <citation type="submission" date="2017-01" db="EMBL/GenBank/DDBJ databases">
        <authorList>
            <person name="Varghese N."/>
            <person name="Submissions S."/>
        </authorList>
    </citation>
    <scope>NUCLEOTIDE SEQUENCE [LARGE SCALE GENOMIC DNA]</scope>
    <source>
        <strain evidence="3">DSM 18714</strain>
    </source>
</reference>
<dbReference type="RefSeq" id="WP_076363229.1">
    <property type="nucleotide sequence ID" value="NZ_FTOM01000001.1"/>
</dbReference>
<evidence type="ECO:0000313" key="2">
    <source>
        <dbReference type="EMBL" id="SIS53689.1"/>
    </source>
</evidence>
<dbReference type="Pfam" id="PF13649">
    <property type="entry name" value="Methyltransf_25"/>
    <property type="match status" value="1"/>
</dbReference>
<dbReference type="GO" id="GO:0032259">
    <property type="term" value="P:methylation"/>
    <property type="evidence" value="ECO:0007669"/>
    <property type="project" value="UniProtKB-KW"/>
</dbReference>
<dbReference type="AlphaFoldDB" id="A0A1N7JWG4"/>
<dbReference type="EMBL" id="FTOM01000001">
    <property type="protein sequence ID" value="SIS53689.1"/>
    <property type="molecule type" value="Genomic_DNA"/>
</dbReference>
<keyword evidence="2" id="KW-0489">Methyltransferase</keyword>
<evidence type="ECO:0000313" key="3">
    <source>
        <dbReference type="Proteomes" id="UP000186098"/>
    </source>
</evidence>
<accession>A0A1N7JWG4</accession>
<gene>
    <name evidence="2" type="ORF">SAMN05421795_101400</name>
</gene>
<dbReference type="SUPFAM" id="SSF53335">
    <property type="entry name" value="S-adenosyl-L-methionine-dependent methyltransferases"/>
    <property type="match status" value="1"/>
</dbReference>
<keyword evidence="3" id="KW-1185">Reference proteome</keyword>
<organism evidence="2 3">
    <name type="scientific">Phaeovulum vinaykumarii</name>
    <dbReference type="NCBI Taxonomy" id="407234"/>
    <lineage>
        <taxon>Bacteria</taxon>
        <taxon>Pseudomonadati</taxon>
        <taxon>Pseudomonadota</taxon>
        <taxon>Alphaproteobacteria</taxon>
        <taxon>Rhodobacterales</taxon>
        <taxon>Paracoccaceae</taxon>
        <taxon>Phaeovulum</taxon>
    </lineage>
</organism>
<keyword evidence="2" id="KW-0808">Transferase</keyword>
<dbReference type="InterPro" id="IPR029063">
    <property type="entry name" value="SAM-dependent_MTases_sf"/>
</dbReference>
<dbReference type="Gene3D" id="3.40.50.150">
    <property type="entry name" value="Vaccinia Virus protein VP39"/>
    <property type="match status" value="1"/>
</dbReference>
<protein>
    <submittedName>
        <fullName evidence="2">Methyltransferase domain-containing protein</fullName>
    </submittedName>
</protein>
<dbReference type="Proteomes" id="UP000186098">
    <property type="component" value="Unassembled WGS sequence"/>
</dbReference>
<sequence>MAYQSDKAWDKLYLAQAEMAYPAEGVIRIFKGRFPELQMPRAHAGLSILDVGCGDGRHLPFFHGLGFSVSAVEITDAICEVLRTRMAGYGVPADIRTGHAGALPFDTASFDRLMTWNSCYYMSLGGMTFDDHVSEMARVLRPGGWIVASIPKKTSFIFRNSVPVEARPGYRVIMDDYFDGGRNGEIMRCMEDRADLEAAFAGEFDTFCHADLDMEWFGLAYHWHVFCARRKG</sequence>
<proteinExistence type="predicted"/>
<evidence type="ECO:0000259" key="1">
    <source>
        <dbReference type="Pfam" id="PF13649"/>
    </source>
</evidence>
<dbReference type="CDD" id="cd02440">
    <property type="entry name" value="AdoMet_MTases"/>
    <property type="match status" value="1"/>
</dbReference>
<name>A0A1N7JWG4_9RHOB</name>
<dbReference type="GO" id="GO:0008168">
    <property type="term" value="F:methyltransferase activity"/>
    <property type="evidence" value="ECO:0007669"/>
    <property type="project" value="UniProtKB-KW"/>
</dbReference>
<dbReference type="STRING" id="407234.SAMN05421795_101400"/>
<feature type="domain" description="Methyltransferase" evidence="1">
    <location>
        <begin position="48"/>
        <end position="144"/>
    </location>
</feature>
<dbReference type="InterPro" id="IPR041698">
    <property type="entry name" value="Methyltransf_25"/>
</dbReference>